<evidence type="ECO:0000313" key="1">
    <source>
        <dbReference type="EMBL" id="SDD83931.1"/>
    </source>
</evidence>
<name>A0A222VST3_9PSEU</name>
<accession>A0A222VST3</accession>
<dbReference type="KEGG" id="pmad:BAY61_20520"/>
<keyword evidence="2" id="KW-1185">Reference proteome</keyword>
<proteinExistence type="predicted"/>
<protein>
    <submittedName>
        <fullName evidence="1">Uncharacterized protein</fullName>
    </submittedName>
</protein>
<dbReference type="RefSeq" id="WP_091809999.1">
    <property type="nucleotide sequence ID" value="NZ_CP016353.1"/>
</dbReference>
<dbReference type="AlphaFoldDB" id="A0A222VST3"/>
<reference evidence="1 2" key="1">
    <citation type="submission" date="2016-10" db="EMBL/GenBank/DDBJ databases">
        <authorList>
            <person name="de Groot N.N."/>
        </authorList>
    </citation>
    <scope>NUCLEOTIDE SEQUENCE [LARGE SCALE GENOMIC DNA]</scope>
    <source>
        <strain evidence="1 2">CGMCC 4.5506</strain>
    </source>
</reference>
<organism evidence="1 2">
    <name type="scientific">Prauserella marina</name>
    <dbReference type="NCBI Taxonomy" id="530584"/>
    <lineage>
        <taxon>Bacteria</taxon>
        <taxon>Bacillati</taxon>
        <taxon>Actinomycetota</taxon>
        <taxon>Actinomycetes</taxon>
        <taxon>Pseudonocardiales</taxon>
        <taxon>Pseudonocardiaceae</taxon>
        <taxon>Prauserella</taxon>
    </lineage>
</organism>
<dbReference type="OrthoDB" id="3699494at2"/>
<dbReference type="Proteomes" id="UP000199494">
    <property type="component" value="Unassembled WGS sequence"/>
</dbReference>
<gene>
    <name evidence="1" type="ORF">SAMN05421630_11364</name>
</gene>
<dbReference type="EMBL" id="FMZE01000013">
    <property type="protein sequence ID" value="SDD83931.1"/>
    <property type="molecule type" value="Genomic_DNA"/>
</dbReference>
<sequence>MNVSGSKNGVVWFLEVFRESDELLDWRVSLDDVSRASLGEAVGIDMSGPGSYELSARQAKVVLEKFYRGSAKEFDLDEKKYSFFVADYAKT</sequence>
<evidence type="ECO:0000313" key="2">
    <source>
        <dbReference type="Proteomes" id="UP000199494"/>
    </source>
</evidence>